<dbReference type="PROSITE" id="PS50294">
    <property type="entry name" value="WD_REPEATS_REGION"/>
    <property type="match status" value="6"/>
</dbReference>
<dbReference type="Gene3D" id="2.130.10.10">
    <property type="entry name" value="YVTN repeat-like/Quinoprotein amine dehydrogenase"/>
    <property type="match status" value="1"/>
</dbReference>
<feature type="repeat" description="WD" evidence="3">
    <location>
        <begin position="970"/>
        <end position="1009"/>
    </location>
</feature>
<feature type="repeat" description="WD" evidence="3">
    <location>
        <begin position="930"/>
        <end position="969"/>
    </location>
</feature>
<reference evidence="6 7" key="1">
    <citation type="submission" date="2016-03" db="EMBL/GenBank/DDBJ databases">
        <authorList>
            <person name="Ploux O."/>
        </authorList>
    </citation>
    <scope>NUCLEOTIDE SEQUENCE [LARGE SCALE GENOMIC DNA]</scope>
    <source>
        <strain evidence="6 7">UAMH 11012</strain>
    </source>
</reference>
<keyword evidence="7" id="KW-1185">Reference proteome</keyword>
<proteinExistence type="predicted"/>
<dbReference type="SUPFAM" id="SSF50978">
    <property type="entry name" value="WD40 repeat-like"/>
    <property type="match status" value="1"/>
</dbReference>
<dbReference type="InterPro" id="IPR015943">
    <property type="entry name" value="WD40/YVTN_repeat-like_dom_sf"/>
</dbReference>
<evidence type="ECO:0000313" key="6">
    <source>
        <dbReference type="EMBL" id="CZR62936.1"/>
    </source>
</evidence>
<dbReference type="PROSITE" id="PS00678">
    <property type="entry name" value="WD_REPEATS_1"/>
    <property type="match status" value="3"/>
</dbReference>
<dbReference type="CDD" id="cd14270">
    <property type="entry name" value="UBA"/>
    <property type="match status" value="1"/>
</dbReference>
<protein>
    <recommendedName>
        <fullName evidence="5">UBA domain-containing protein</fullName>
    </recommendedName>
</protein>
<evidence type="ECO:0000256" key="4">
    <source>
        <dbReference type="SAM" id="MobiDB-lite"/>
    </source>
</evidence>
<feature type="compositionally biased region" description="Low complexity" evidence="4">
    <location>
        <begin position="464"/>
        <end position="480"/>
    </location>
</feature>
<feature type="repeat" description="WD" evidence="3">
    <location>
        <begin position="890"/>
        <end position="929"/>
    </location>
</feature>
<evidence type="ECO:0000256" key="2">
    <source>
        <dbReference type="ARBA" id="ARBA00022737"/>
    </source>
</evidence>
<dbReference type="SUPFAM" id="SSF46934">
    <property type="entry name" value="UBA-like"/>
    <property type="match status" value="1"/>
</dbReference>
<dbReference type="Pfam" id="PF22893">
    <property type="entry name" value="ULD_2"/>
    <property type="match status" value="1"/>
</dbReference>
<dbReference type="InterPro" id="IPR042627">
    <property type="entry name" value="FBXW2"/>
</dbReference>
<dbReference type="SMART" id="SM00165">
    <property type="entry name" value="UBA"/>
    <property type="match status" value="1"/>
</dbReference>
<organism evidence="6 7">
    <name type="scientific">Phialocephala subalpina</name>
    <dbReference type="NCBI Taxonomy" id="576137"/>
    <lineage>
        <taxon>Eukaryota</taxon>
        <taxon>Fungi</taxon>
        <taxon>Dikarya</taxon>
        <taxon>Ascomycota</taxon>
        <taxon>Pezizomycotina</taxon>
        <taxon>Leotiomycetes</taxon>
        <taxon>Helotiales</taxon>
        <taxon>Mollisiaceae</taxon>
        <taxon>Phialocephala</taxon>
        <taxon>Phialocephala fortinii species complex</taxon>
    </lineage>
</organism>
<feature type="domain" description="UBA" evidence="5">
    <location>
        <begin position="1068"/>
        <end position="1108"/>
    </location>
</feature>
<dbReference type="InterPro" id="IPR001680">
    <property type="entry name" value="WD40_rpt"/>
</dbReference>
<evidence type="ECO:0000259" key="5">
    <source>
        <dbReference type="PROSITE" id="PS50030"/>
    </source>
</evidence>
<dbReference type="InterPro" id="IPR009060">
    <property type="entry name" value="UBA-like_sf"/>
</dbReference>
<feature type="compositionally biased region" description="Basic and acidic residues" evidence="4">
    <location>
        <begin position="485"/>
        <end position="494"/>
    </location>
</feature>
<feature type="repeat" description="WD" evidence="3">
    <location>
        <begin position="850"/>
        <end position="889"/>
    </location>
</feature>
<dbReference type="InterPro" id="IPR054464">
    <property type="entry name" value="ULD_fung"/>
</dbReference>
<dbReference type="Gene3D" id="1.10.8.10">
    <property type="entry name" value="DNA helicase RuvA subunit, C-terminal domain"/>
    <property type="match status" value="1"/>
</dbReference>
<feature type="repeat" description="WD" evidence="3">
    <location>
        <begin position="766"/>
        <end position="805"/>
    </location>
</feature>
<dbReference type="SMART" id="SM00320">
    <property type="entry name" value="WD40"/>
    <property type="match status" value="6"/>
</dbReference>
<dbReference type="PROSITE" id="PS50030">
    <property type="entry name" value="UBA"/>
    <property type="match status" value="1"/>
</dbReference>
<dbReference type="Pfam" id="PF00400">
    <property type="entry name" value="WD40"/>
    <property type="match status" value="6"/>
</dbReference>
<gene>
    <name evidence="6" type="ORF">PAC_12833</name>
</gene>
<sequence length="1108" mass="122952">MAAFGWSAGDIIASVQLVAKIAGALKETNGAKSDYRESIDFLFGLEITLQNLRTIAPIIVTPSQQDIIQLEAEKVAKPLSDFFAKVQKYDAALGLQSKRGAWRTAPKKLQWAMGVSKEVQTLRDRISVPISSLNILLQSQTLCVISQLKESLPTDISDKIASKIENAVSNGLKQELETLKDSTKKCVGIQEGHHLVTNEQSQQQTDRASISVTRYLKPQEVVETVGNCPTSSRLEQLIHDQSNDLKALSMSLTTIVQSQALPSNHNTEEDIISLRASMYELKVLFAKCMCLLALSLHELFNETLVYLGPQFLFFLLALKQFGSAMPRLLLRDSMLFEDVLGRQKYLPVEFFQHYSVFSTFLRESFEGVPGQKYVLNRQYQLNDANNAVVDSAKWPQTVARREKVTMSVLLDQVNDEEMTCPRCWTSESVSKSSVNVQCSSCGLIYRAPTPKKSPRGASNNFLDSAQESSESSSEAKTSTAVEQAETPKTEDPGKWGRTTVVDFSATINKSKPSDGWLGDKHNGRGVAWDYEDLVHFKRVQIAEPERKRLPQSSAFNRLILVSARLRDETWKSRLIARSQRIPSVAIINLNAFVSSLELCSSRLSFTLKHSSFEFLSPDTGLNGPAPLWSQAWTDSTQLQEQSKELFMEALRICQELKHRGISNVIWGGFDQDSAITREVELATRFHTSLRAFNDALHTLSRVDAAWKYGGLLNTRQIESPLSTEDNTEFEDGVATSLEVTSDHIIVALDSGTISIFKRDGSIFGTLLGHEKGVWAMAAHNDILVTGGVDRDVRVWRISTSLFRESIHALKGHTSTIRCLKFGNSKTVVSGSRDTTIRIWNIENGMCENILVGHQASVRCLEAKGDIIVSGSYDSTARVWSISEGRCLQTLTGHFSQIYCLAFDGKRVVTGSLDMTVSVWDVSTGNREAVLHGHTSLVGHLQLRNDTLVTGGFDGLVRVWSLETMEPIHRLAAAGNSITSLRFDHRRILTGSSDGKVKVWDLRTGKLVRELGTPTDAVRKVYLEEALAVMIRGKSHKTIVEVSAHDFPLGGNSAAPERPQIGRAPTRAGVHDIPFIKNLTGMGYSRTDALAALEKYDYDLERAANYLTR</sequence>
<keyword evidence="1 3" id="KW-0853">WD repeat</keyword>
<dbReference type="STRING" id="576137.A0A1L7XD68"/>
<dbReference type="PANTHER" id="PTHR44436:SF1">
    <property type="entry name" value="F-BOX_WD REPEAT-CONTAINING PROTEIN 2"/>
    <property type="match status" value="1"/>
</dbReference>
<accession>A0A1L7XD68</accession>
<dbReference type="Proteomes" id="UP000184330">
    <property type="component" value="Unassembled WGS sequence"/>
</dbReference>
<dbReference type="InterPro" id="IPR036322">
    <property type="entry name" value="WD40_repeat_dom_sf"/>
</dbReference>
<dbReference type="PRINTS" id="PR00320">
    <property type="entry name" value="GPROTEINBRPT"/>
</dbReference>
<feature type="region of interest" description="Disordered" evidence="4">
    <location>
        <begin position="449"/>
        <end position="497"/>
    </location>
</feature>
<evidence type="ECO:0000313" key="7">
    <source>
        <dbReference type="Proteomes" id="UP000184330"/>
    </source>
</evidence>
<evidence type="ECO:0000256" key="3">
    <source>
        <dbReference type="PROSITE-ProRule" id="PRU00221"/>
    </source>
</evidence>
<dbReference type="InterPro" id="IPR019775">
    <property type="entry name" value="WD40_repeat_CS"/>
</dbReference>
<dbReference type="InterPro" id="IPR015940">
    <property type="entry name" value="UBA"/>
</dbReference>
<dbReference type="AlphaFoldDB" id="A0A1L7XD68"/>
<dbReference type="Pfam" id="PF00627">
    <property type="entry name" value="UBA"/>
    <property type="match status" value="1"/>
</dbReference>
<dbReference type="PROSITE" id="PS50082">
    <property type="entry name" value="WD_REPEATS_2"/>
    <property type="match status" value="6"/>
</dbReference>
<evidence type="ECO:0000256" key="1">
    <source>
        <dbReference type="ARBA" id="ARBA00022574"/>
    </source>
</evidence>
<dbReference type="PANTHER" id="PTHR44436">
    <property type="entry name" value="F-BOX/WD REPEAT-CONTAINING PROTEIN 2"/>
    <property type="match status" value="1"/>
</dbReference>
<dbReference type="CDD" id="cd00200">
    <property type="entry name" value="WD40"/>
    <property type="match status" value="1"/>
</dbReference>
<dbReference type="EMBL" id="FJOG01000022">
    <property type="protein sequence ID" value="CZR62936.1"/>
    <property type="molecule type" value="Genomic_DNA"/>
</dbReference>
<name>A0A1L7XD68_9HELO</name>
<dbReference type="InterPro" id="IPR020472">
    <property type="entry name" value="WD40_PAC1"/>
</dbReference>
<dbReference type="OrthoDB" id="3045089at2759"/>
<keyword evidence="2" id="KW-0677">Repeat</keyword>
<feature type="repeat" description="WD" evidence="3">
    <location>
        <begin position="809"/>
        <end position="849"/>
    </location>
</feature>